<feature type="domain" description="Sigma-54 factor interaction" evidence="5">
    <location>
        <begin position="303"/>
        <end position="532"/>
    </location>
</feature>
<evidence type="ECO:0000256" key="2">
    <source>
        <dbReference type="ARBA" id="ARBA00022840"/>
    </source>
</evidence>
<dbReference type="Pfam" id="PF06506">
    <property type="entry name" value="PrpR_N"/>
    <property type="match status" value="1"/>
</dbReference>
<dbReference type="SMART" id="SM00382">
    <property type="entry name" value="AAA"/>
    <property type="match status" value="1"/>
</dbReference>
<keyword evidence="4" id="KW-0804">Transcription</keyword>
<dbReference type="PRINTS" id="PR01590">
    <property type="entry name" value="HTHFIS"/>
</dbReference>
<comment type="caution">
    <text evidence="6">The sequence shown here is derived from an EMBL/GenBank/DDBJ whole genome shotgun (WGS) entry which is preliminary data.</text>
</comment>
<dbReference type="RefSeq" id="WP_307343173.1">
    <property type="nucleotide sequence ID" value="NZ_JAUSUQ010000020.1"/>
</dbReference>
<dbReference type="InterPro" id="IPR002197">
    <property type="entry name" value="HTH_Fis"/>
</dbReference>
<dbReference type="InterPro" id="IPR025662">
    <property type="entry name" value="Sigma_54_int_dom_ATP-bd_1"/>
</dbReference>
<dbReference type="Pfam" id="PF00158">
    <property type="entry name" value="Sigma54_activat"/>
    <property type="match status" value="1"/>
</dbReference>
<dbReference type="InterPro" id="IPR025943">
    <property type="entry name" value="Sigma_54_int_dom_ATP-bd_2"/>
</dbReference>
<name>A0ABU0CWN8_9BACI</name>
<evidence type="ECO:0000256" key="1">
    <source>
        <dbReference type="ARBA" id="ARBA00022741"/>
    </source>
</evidence>
<dbReference type="InterPro" id="IPR010524">
    <property type="entry name" value="Sig_transdc_resp-reg_PrpR_N"/>
</dbReference>
<evidence type="ECO:0000259" key="5">
    <source>
        <dbReference type="PROSITE" id="PS50045"/>
    </source>
</evidence>
<dbReference type="SUPFAM" id="SSF55785">
    <property type="entry name" value="PYP-like sensor domain (PAS domain)"/>
    <property type="match status" value="1"/>
</dbReference>
<dbReference type="InterPro" id="IPR035965">
    <property type="entry name" value="PAS-like_dom_sf"/>
</dbReference>
<dbReference type="Gene3D" id="3.40.50.10660">
    <property type="entry name" value="PrpR receptor domain-like"/>
    <property type="match status" value="1"/>
</dbReference>
<keyword evidence="7" id="KW-1185">Reference proteome</keyword>
<dbReference type="PROSITE" id="PS50045">
    <property type="entry name" value="SIGMA54_INTERACT_4"/>
    <property type="match status" value="1"/>
</dbReference>
<dbReference type="InterPro" id="IPR003593">
    <property type="entry name" value="AAA+_ATPase"/>
</dbReference>
<protein>
    <submittedName>
        <fullName evidence="6">Propionate catabolism operon transcriptional regulator</fullName>
    </submittedName>
</protein>
<dbReference type="InterPro" id="IPR058031">
    <property type="entry name" value="AAA_lid_NorR"/>
</dbReference>
<keyword evidence="2" id="KW-0067">ATP-binding</keyword>
<organism evidence="6 7">
    <name type="scientific">Caldalkalibacillus uzonensis</name>
    <dbReference type="NCBI Taxonomy" id="353224"/>
    <lineage>
        <taxon>Bacteria</taxon>
        <taxon>Bacillati</taxon>
        <taxon>Bacillota</taxon>
        <taxon>Bacilli</taxon>
        <taxon>Bacillales</taxon>
        <taxon>Bacillaceae</taxon>
        <taxon>Caldalkalibacillus</taxon>
    </lineage>
</organism>
<dbReference type="CDD" id="cd00009">
    <property type="entry name" value="AAA"/>
    <property type="match status" value="1"/>
</dbReference>
<accession>A0ABU0CWN8</accession>
<dbReference type="InterPro" id="IPR002078">
    <property type="entry name" value="Sigma_54_int"/>
</dbReference>
<evidence type="ECO:0000256" key="4">
    <source>
        <dbReference type="ARBA" id="ARBA00023163"/>
    </source>
</evidence>
<reference evidence="6 7" key="1">
    <citation type="submission" date="2023-07" db="EMBL/GenBank/DDBJ databases">
        <title>Genomic Encyclopedia of Type Strains, Phase IV (KMG-IV): sequencing the most valuable type-strain genomes for metagenomic binning, comparative biology and taxonomic classification.</title>
        <authorList>
            <person name="Goeker M."/>
        </authorList>
    </citation>
    <scope>NUCLEOTIDE SEQUENCE [LARGE SCALE GENOMIC DNA]</scope>
    <source>
        <strain evidence="6 7">DSM 17740</strain>
    </source>
</reference>
<dbReference type="SUPFAM" id="SSF52540">
    <property type="entry name" value="P-loop containing nucleoside triphosphate hydrolases"/>
    <property type="match status" value="1"/>
</dbReference>
<dbReference type="Gene3D" id="1.10.8.60">
    <property type="match status" value="1"/>
</dbReference>
<dbReference type="SMART" id="SM00091">
    <property type="entry name" value="PAS"/>
    <property type="match status" value="1"/>
</dbReference>
<keyword evidence="1" id="KW-0547">Nucleotide-binding</keyword>
<dbReference type="PANTHER" id="PTHR32071:SF121">
    <property type="entry name" value="SIGMA L-DEPENDENT TRANSCRIPTIONAL REGULATOR YQIR-RELATED"/>
    <property type="match status" value="1"/>
</dbReference>
<dbReference type="Gene3D" id="1.10.10.60">
    <property type="entry name" value="Homeodomain-like"/>
    <property type="match status" value="1"/>
</dbReference>
<proteinExistence type="predicted"/>
<evidence type="ECO:0000313" key="6">
    <source>
        <dbReference type="EMBL" id="MDQ0340839.1"/>
    </source>
</evidence>
<dbReference type="SUPFAM" id="SSF46689">
    <property type="entry name" value="Homeodomain-like"/>
    <property type="match status" value="1"/>
</dbReference>
<sequence>MTTKILIISHPNFTQLCYEVYKTVNLPIKLEVLEVGFAEFSKRIDLDYVTTFDLVITSGAHLEIFKREFSELLHLIPIYPLHFTEADVVKALVKAKAIGNKVLLMYSNYETYPLEEYKRTLNLDVKHLIINSLEEAENLLERYQKKGYDTVIGTSSICKLAESLGINSILVYSNDALRLDLIKAYQFAATKKKMMKYVKFKEAIFDQVINPLFITDSHGSITDVNAAGLRLINRKVKHEVRGQNITEVLDQGLKRLDEKRIGIEINGKLNGYVSILRLPGDFNEEAVERYANSFQSKYTFKNIIADSLAMKRVIVKAKQYSRSTAPILLYGESGTGKELLAHSIHQESDRRHGPFLPVNCSAIPQNILESELFGYEEGAFTGAKRGGKPGFFEMAQGGTIFLDEIGELSLEIQTKLLRVLQEREVIRLGGKKVIPLNVRIITATNKSLIDLVKRGMFREDLYYRINVLQINVPPLRERQDDIIPIFKHLLFKHGMQEDHVHFLIKLAGERLLDYEWCGNIRELENFVQRLTALTSVSTTTYDLIEIFKDVLSEHFKFEAQQIQQYDKGKNNGVGEHYTSYQEAEKVRIIQALLDSNGNKIKAAQKLGISRTTLWRKIKQYQLQ</sequence>
<dbReference type="PROSITE" id="PS00676">
    <property type="entry name" value="SIGMA54_INTERACT_2"/>
    <property type="match status" value="1"/>
</dbReference>
<dbReference type="Gene3D" id="3.40.50.300">
    <property type="entry name" value="P-loop containing nucleotide triphosphate hydrolases"/>
    <property type="match status" value="1"/>
</dbReference>
<dbReference type="Pfam" id="PF02954">
    <property type="entry name" value="HTH_8"/>
    <property type="match status" value="1"/>
</dbReference>
<gene>
    <name evidence="6" type="ORF">J2S00_003679</name>
</gene>
<evidence type="ECO:0000313" key="7">
    <source>
        <dbReference type="Proteomes" id="UP001232445"/>
    </source>
</evidence>
<dbReference type="PROSITE" id="PS00675">
    <property type="entry name" value="SIGMA54_INTERACT_1"/>
    <property type="match status" value="1"/>
</dbReference>
<dbReference type="SUPFAM" id="SSF159800">
    <property type="entry name" value="PrpR receptor domain-like"/>
    <property type="match status" value="1"/>
</dbReference>
<dbReference type="InterPro" id="IPR000014">
    <property type="entry name" value="PAS"/>
</dbReference>
<dbReference type="InterPro" id="IPR027417">
    <property type="entry name" value="P-loop_NTPase"/>
</dbReference>
<dbReference type="InterPro" id="IPR009057">
    <property type="entry name" value="Homeodomain-like_sf"/>
</dbReference>
<dbReference type="PANTHER" id="PTHR32071">
    <property type="entry name" value="TRANSCRIPTIONAL REGULATORY PROTEIN"/>
    <property type="match status" value="1"/>
</dbReference>
<evidence type="ECO:0000256" key="3">
    <source>
        <dbReference type="ARBA" id="ARBA00023015"/>
    </source>
</evidence>
<dbReference type="Proteomes" id="UP001232445">
    <property type="component" value="Unassembled WGS sequence"/>
</dbReference>
<keyword evidence="3" id="KW-0805">Transcription regulation</keyword>
<dbReference type="Pfam" id="PF25601">
    <property type="entry name" value="AAA_lid_14"/>
    <property type="match status" value="1"/>
</dbReference>
<dbReference type="EMBL" id="JAUSUQ010000020">
    <property type="protein sequence ID" value="MDQ0340839.1"/>
    <property type="molecule type" value="Genomic_DNA"/>
</dbReference>
<dbReference type="Gene3D" id="3.30.450.20">
    <property type="entry name" value="PAS domain"/>
    <property type="match status" value="1"/>
</dbReference>